<dbReference type="STRING" id="485917.Phep_2014"/>
<protein>
    <submittedName>
        <fullName evidence="1">Uncharacterized protein</fullName>
    </submittedName>
</protein>
<proteinExistence type="predicted"/>
<dbReference type="AlphaFoldDB" id="C6XWS5"/>
<accession>C6XWS5</accession>
<dbReference type="RefSeq" id="WP_015807832.1">
    <property type="nucleotide sequence ID" value="NC_013061.1"/>
</dbReference>
<dbReference type="KEGG" id="phe:Phep_2014"/>
<dbReference type="EMBL" id="CP001681">
    <property type="protein sequence ID" value="ACU04219.1"/>
    <property type="molecule type" value="Genomic_DNA"/>
</dbReference>
<dbReference type="HOGENOM" id="CLU_1254966_0_0_10"/>
<evidence type="ECO:0000313" key="1">
    <source>
        <dbReference type="EMBL" id="ACU04219.1"/>
    </source>
</evidence>
<keyword evidence="2" id="KW-1185">Reference proteome</keyword>
<name>C6XWS5_PEDHD</name>
<sequence>MNEEEIIKGSIFHLMNFMIMELLRHGFLLAMRDELKDLKGLVRVEDEYWLAEPSEYVCITDEIELLRQVKDPLVKLIMSSVDKISRYKDTYLMVNNLDSMEIICNDEFNEAAGSIYYANTYEMDCDGSYNSIYVNVLSYYWCMELILFYGVTQFMLNKEEVYEEVDKNYEHYHTTKGFETLTDNKNALLLLDLMAELNKDGYYIGECDLKTTKKNEDGKI</sequence>
<organism evidence="1 2">
    <name type="scientific">Pedobacter heparinus (strain ATCC 13125 / DSM 2366 / CIP 104194 / JCM 7457 / NBRC 12017 / NCIMB 9290 / NRRL B-14731 / HIM 762-3)</name>
    <dbReference type="NCBI Taxonomy" id="485917"/>
    <lineage>
        <taxon>Bacteria</taxon>
        <taxon>Pseudomonadati</taxon>
        <taxon>Bacteroidota</taxon>
        <taxon>Sphingobacteriia</taxon>
        <taxon>Sphingobacteriales</taxon>
        <taxon>Sphingobacteriaceae</taxon>
        <taxon>Pedobacter</taxon>
    </lineage>
</organism>
<gene>
    <name evidence="1" type="ordered locus">Phep_2014</name>
</gene>
<dbReference type="OrthoDB" id="9888988at2"/>
<evidence type="ECO:0000313" key="2">
    <source>
        <dbReference type="Proteomes" id="UP000000852"/>
    </source>
</evidence>
<dbReference type="Proteomes" id="UP000000852">
    <property type="component" value="Chromosome"/>
</dbReference>
<reference evidence="1 2" key="1">
    <citation type="journal article" date="2009" name="Stand. Genomic Sci.">
        <title>Complete genome sequence of Pedobacter heparinus type strain (HIM 762-3).</title>
        <authorList>
            <person name="Han C."/>
            <person name="Spring S."/>
            <person name="Lapidus A."/>
            <person name="Del Rio T.G."/>
            <person name="Tice H."/>
            <person name="Copeland A."/>
            <person name="Cheng J.F."/>
            <person name="Lucas S."/>
            <person name="Chen F."/>
            <person name="Nolan M."/>
            <person name="Bruce D."/>
            <person name="Goodwin L."/>
            <person name="Pitluck S."/>
            <person name="Ivanova N."/>
            <person name="Mavromatis K."/>
            <person name="Mikhailova N."/>
            <person name="Pati A."/>
            <person name="Chen A."/>
            <person name="Palaniappan K."/>
            <person name="Land M."/>
            <person name="Hauser L."/>
            <person name="Chang Y.J."/>
            <person name="Jeffries C.C."/>
            <person name="Saunders E."/>
            <person name="Chertkov O."/>
            <person name="Brettin T."/>
            <person name="Goker M."/>
            <person name="Rohde M."/>
            <person name="Bristow J."/>
            <person name="Eisen J.A."/>
            <person name="Markowitz V."/>
            <person name="Hugenholtz P."/>
            <person name="Kyrpides N.C."/>
            <person name="Klenk H.P."/>
            <person name="Detter J.C."/>
        </authorList>
    </citation>
    <scope>NUCLEOTIDE SEQUENCE [LARGE SCALE GENOMIC DNA]</scope>
    <source>
        <strain evidence="2">ATCC 13125 / DSM 2366 / CIP 104194 / JCM 7457 / NBRC 12017 / NCIMB 9290 / NRRL B-14731 / HIM 762-3</strain>
    </source>
</reference>